<accession>A0A7D9DIJ8</accession>
<dbReference type="EC" id="3.4.24.-" evidence="2"/>
<dbReference type="EMBL" id="CACRXK020000894">
    <property type="protein sequence ID" value="CAB3985635.1"/>
    <property type="molecule type" value="Genomic_DNA"/>
</dbReference>
<keyword evidence="1 2" id="KW-0479">Metal-binding</keyword>
<dbReference type="InterPro" id="IPR001506">
    <property type="entry name" value="Peptidase_M12A"/>
</dbReference>
<dbReference type="Gene3D" id="3.40.390.10">
    <property type="entry name" value="Collagenase (Catalytic Domain)"/>
    <property type="match status" value="1"/>
</dbReference>
<dbReference type="PROSITE" id="PS51864">
    <property type="entry name" value="ASTACIN"/>
    <property type="match status" value="1"/>
</dbReference>
<dbReference type="GO" id="GO:0006508">
    <property type="term" value="P:proteolysis"/>
    <property type="evidence" value="ECO:0007669"/>
    <property type="project" value="UniProtKB-KW"/>
</dbReference>
<dbReference type="PANTHER" id="PTHR10127:SF850">
    <property type="entry name" value="METALLOENDOPEPTIDASE"/>
    <property type="match status" value="1"/>
</dbReference>
<dbReference type="OrthoDB" id="5974102at2759"/>
<comment type="cofactor">
    <cofactor evidence="1 2">
        <name>Zn(2+)</name>
        <dbReference type="ChEBI" id="CHEBI:29105"/>
    </cofactor>
    <text evidence="1 2">Binds 1 zinc ion per subunit.</text>
</comment>
<feature type="chain" id="PRO_5040558225" description="Metalloendopeptidase" evidence="2">
    <location>
        <begin position="20"/>
        <end position="272"/>
    </location>
</feature>
<proteinExistence type="predicted"/>
<evidence type="ECO:0000256" key="1">
    <source>
        <dbReference type="PROSITE-ProRule" id="PRU01211"/>
    </source>
</evidence>
<dbReference type="Proteomes" id="UP001152795">
    <property type="component" value="Unassembled WGS sequence"/>
</dbReference>
<evidence type="ECO:0000256" key="2">
    <source>
        <dbReference type="RuleBase" id="RU361183"/>
    </source>
</evidence>
<dbReference type="SMART" id="SM00235">
    <property type="entry name" value="ZnMc"/>
    <property type="match status" value="1"/>
</dbReference>
<feature type="binding site" evidence="1">
    <location>
        <position position="170"/>
    </location>
    <ligand>
        <name>Zn(2+)</name>
        <dbReference type="ChEBI" id="CHEBI:29105"/>
        <note>catalytic</note>
    </ligand>
</feature>
<protein>
    <recommendedName>
        <fullName evidence="2">Metalloendopeptidase</fullName>
        <ecNumber evidence="2">3.4.24.-</ecNumber>
    </recommendedName>
</protein>
<dbReference type="GO" id="GO:0008270">
    <property type="term" value="F:zinc ion binding"/>
    <property type="evidence" value="ECO:0007669"/>
    <property type="project" value="UniProtKB-UniRule"/>
</dbReference>
<dbReference type="CDD" id="cd04280">
    <property type="entry name" value="ZnMc_astacin_like"/>
    <property type="match status" value="1"/>
</dbReference>
<dbReference type="PANTHER" id="PTHR10127">
    <property type="entry name" value="DISCOIDIN, CUB, EGF, LAMININ , AND ZINC METALLOPROTEASE DOMAIN CONTAINING"/>
    <property type="match status" value="1"/>
</dbReference>
<keyword evidence="1 2" id="KW-0378">Hydrolase</keyword>
<feature type="signal peptide" evidence="2">
    <location>
        <begin position="1"/>
        <end position="19"/>
    </location>
</feature>
<reference evidence="3" key="1">
    <citation type="submission" date="2020-04" db="EMBL/GenBank/DDBJ databases">
        <authorList>
            <person name="Alioto T."/>
            <person name="Alioto T."/>
            <person name="Gomez Garrido J."/>
        </authorList>
    </citation>
    <scope>NUCLEOTIDE SEQUENCE</scope>
    <source>
        <strain evidence="3">A484AB</strain>
    </source>
</reference>
<comment type="caution">
    <text evidence="1">Lacks conserved residue(s) required for the propagation of feature annotation.</text>
</comment>
<dbReference type="Pfam" id="PF01400">
    <property type="entry name" value="Astacin"/>
    <property type="match status" value="1"/>
</dbReference>
<dbReference type="InterPro" id="IPR034035">
    <property type="entry name" value="Astacin-like_dom"/>
</dbReference>
<feature type="active site" evidence="1">
    <location>
        <position position="171"/>
    </location>
</feature>
<feature type="binding site" evidence="1">
    <location>
        <position position="180"/>
    </location>
    <ligand>
        <name>Zn(2+)</name>
        <dbReference type="ChEBI" id="CHEBI:29105"/>
        <note>catalytic</note>
    </ligand>
</feature>
<dbReference type="InterPro" id="IPR006026">
    <property type="entry name" value="Peptidase_Metallo"/>
</dbReference>
<dbReference type="AlphaFoldDB" id="A0A7D9DIJ8"/>
<dbReference type="SUPFAM" id="SSF55486">
    <property type="entry name" value="Metalloproteases ('zincins'), catalytic domain"/>
    <property type="match status" value="1"/>
</dbReference>
<feature type="binding site" evidence="1">
    <location>
        <position position="174"/>
    </location>
    <ligand>
        <name>Zn(2+)</name>
        <dbReference type="ChEBI" id="CHEBI:29105"/>
        <note>catalytic</note>
    </ligand>
</feature>
<gene>
    <name evidence="3" type="ORF">PACLA_8A086427</name>
</gene>
<keyword evidence="4" id="KW-1185">Reference proteome</keyword>
<evidence type="ECO:0000313" key="3">
    <source>
        <dbReference type="EMBL" id="CAB3985635.1"/>
    </source>
</evidence>
<dbReference type="PRINTS" id="PR00480">
    <property type="entry name" value="ASTACIN"/>
</dbReference>
<keyword evidence="1 2" id="KW-0645">Protease</keyword>
<sequence>MIPLVCFVLTVLVVNSCEGKPAQFKGYPEENRNVNNPNLFEGDMLVDPEVKKIALAGGDISMATASRKRGTTKLHIWPSGRIPYVIEPSVPSIHRDKIEKAMREWENGTCLSFVPYVQNSGDVYMKISGNLPGCFAIVGYIPIPPHLPKKFRGLTLNLGPGCFQHRVFLHELGHVIGFYHEQSRPDRDSYVNILTDNIMRGRDNDFRKYGTRRIDSLGSPYDLKSVMHYGPKTFSKNGQNTIEPVDPNQTLENNENISVTDKQQVNLLYNCV</sequence>
<dbReference type="InterPro" id="IPR024079">
    <property type="entry name" value="MetalloPept_cat_dom_sf"/>
</dbReference>
<keyword evidence="2" id="KW-0732">Signal</keyword>
<keyword evidence="1 2" id="KW-0482">Metalloprotease</keyword>
<name>A0A7D9DIJ8_PARCT</name>
<keyword evidence="1 2" id="KW-0862">Zinc</keyword>
<evidence type="ECO:0000313" key="4">
    <source>
        <dbReference type="Proteomes" id="UP001152795"/>
    </source>
</evidence>
<organism evidence="3 4">
    <name type="scientific">Paramuricea clavata</name>
    <name type="common">Red gorgonian</name>
    <name type="synonym">Violescent sea-whip</name>
    <dbReference type="NCBI Taxonomy" id="317549"/>
    <lineage>
        <taxon>Eukaryota</taxon>
        <taxon>Metazoa</taxon>
        <taxon>Cnidaria</taxon>
        <taxon>Anthozoa</taxon>
        <taxon>Octocorallia</taxon>
        <taxon>Malacalcyonacea</taxon>
        <taxon>Plexauridae</taxon>
        <taxon>Paramuricea</taxon>
    </lineage>
</organism>
<dbReference type="GO" id="GO:0004222">
    <property type="term" value="F:metalloendopeptidase activity"/>
    <property type="evidence" value="ECO:0007669"/>
    <property type="project" value="UniProtKB-UniRule"/>
</dbReference>
<comment type="caution">
    <text evidence="3">The sequence shown here is derived from an EMBL/GenBank/DDBJ whole genome shotgun (WGS) entry which is preliminary data.</text>
</comment>